<sequence>MGDIRLPEHAVIDTAGLRALGATPHHIHRLLTQQHLYRVDRGIYTTAPPTGNLLLRALSHNRPKLVFSGLTALQIHSDKDITLPVSARVPYGLSARRTAQITIRQSRCLLGRRIDGIFVTTPVAAVADLATTSHEAGELIAFLEQQYAGRHGRESLETHLTRMPQPPAALKALIRAAAIGADSEAERRVFRELKRRGVEVLQNHNIGGYFFDGVLPRSRVIVEIDGYQYHSAENRTTFVRDRWKANYATRHGYRVLRYSGSCVKHHFNDVIEQIIAATTDDPRHLSTESSPVWRWHNTLIRDGPWWEEVAQ</sequence>
<reference evidence="2 3" key="1">
    <citation type="submission" date="2018-02" db="EMBL/GenBank/DDBJ databases">
        <title>Corynebacterium alimpuense sp. nov., a marine obligate actinomycete isolated from sediments of Valparaiso bay, Chile.</title>
        <authorList>
            <person name="Claverias F."/>
            <person name="Gonzales-Siles L."/>
            <person name="Salva-Serra F."/>
            <person name="Inganaes E."/>
            <person name="Molin K."/>
            <person name="Cumsille A."/>
            <person name="Undabarrena A."/>
            <person name="Couve E."/>
            <person name="Moore E.R.B."/>
            <person name="Gomila M."/>
            <person name="Camara B."/>
        </authorList>
    </citation>
    <scope>NUCLEOTIDE SEQUENCE [LARGE SCALE GENOMIC DNA]</scope>
    <source>
        <strain evidence="2 3">CCUG 69366</strain>
    </source>
</reference>
<protein>
    <recommendedName>
        <fullName evidence="1">DUF559 domain-containing protein</fullName>
    </recommendedName>
</protein>
<dbReference type="OrthoDB" id="4419644at2"/>
<dbReference type="AlphaFoldDB" id="A0A3M8K4U4"/>
<organism evidence="2 3">
    <name type="scientific">Corynebacterium alimapuense</name>
    <dbReference type="NCBI Taxonomy" id="1576874"/>
    <lineage>
        <taxon>Bacteria</taxon>
        <taxon>Bacillati</taxon>
        <taxon>Actinomycetota</taxon>
        <taxon>Actinomycetes</taxon>
        <taxon>Mycobacteriales</taxon>
        <taxon>Corynebacteriaceae</taxon>
        <taxon>Corynebacterium</taxon>
    </lineage>
</organism>
<dbReference type="InterPro" id="IPR011335">
    <property type="entry name" value="Restrct_endonuc-II-like"/>
</dbReference>
<evidence type="ECO:0000313" key="2">
    <source>
        <dbReference type="EMBL" id="RNE48221.1"/>
    </source>
</evidence>
<gene>
    <name evidence="2" type="ORF">C5L39_10185</name>
</gene>
<feature type="domain" description="DUF559" evidence="1">
    <location>
        <begin position="183"/>
        <end position="277"/>
    </location>
</feature>
<dbReference type="Proteomes" id="UP000266975">
    <property type="component" value="Unassembled WGS sequence"/>
</dbReference>
<dbReference type="EMBL" id="PTJO01000006">
    <property type="protein sequence ID" value="RNE48221.1"/>
    <property type="molecule type" value="Genomic_DNA"/>
</dbReference>
<keyword evidence="3" id="KW-1185">Reference proteome</keyword>
<evidence type="ECO:0000259" key="1">
    <source>
        <dbReference type="Pfam" id="PF04480"/>
    </source>
</evidence>
<comment type="caution">
    <text evidence="2">The sequence shown here is derived from an EMBL/GenBank/DDBJ whole genome shotgun (WGS) entry which is preliminary data.</text>
</comment>
<dbReference type="SUPFAM" id="SSF52980">
    <property type="entry name" value="Restriction endonuclease-like"/>
    <property type="match status" value="1"/>
</dbReference>
<proteinExistence type="predicted"/>
<evidence type="ECO:0000313" key="3">
    <source>
        <dbReference type="Proteomes" id="UP000266975"/>
    </source>
</evidence>
<dbReference type="InterPro" id="IPR007569">
    <property type="entry name" value="DUF559"/>
</dbReference>
<dbReference type="RefSeq" id="WP_123048796.1">
    <property type="nucleotide sequence ID" value="NZ_PTJO01000006.1"/>
</dbReference>
<dbReference type="Gene3D" id="3.40.960.10">
    <property type="entry name" value="VSR Endonuclease"/>
    <property type="match status" value="1"/>
</dbReference>
<name>A0A3M8K4U4_9CORY</name>
<dbReference type="Pfam" id="PF04480">
    <property type="entry name" value="DUF559"/>
    <property type="match status" value="1"/>
</dbReference>
<accession>A0A3M8K4U4</accession>